<gene>
    <name evidence="8" type="ORF">K7432_009137</name>
</gene>
<dbReference type="SUPFAM" id="SSF53474">
    <property type="entry name" value="alpha/beta-Hydrolases"/>
    <property type="match status" value="1"/>
</dbReference>
<keyword evidence="4 7" id="KW-0732">Signal</keyword>
<dbReference type="Pfam" id="PF00450">
    <property type="entry name" value="Peptidase_S10"/>
    <property type="match status" value="1"/>
</dbReference>
<keyword evidence="3 7" id="KW-0645">Protease</keyword>
<dbReference type="InterPro" id="IPR001563">
    <property type="entry name" value="Peptidase_S10"/>
</dbReference>
<feature type="chain" id="PRO_5044956093" description="Carboxypeptidase" evidence="7">
    <location>
        <begin position="17"/>
        <end position="471"/>
    </location>
</feature>
<comment type="similarity">
    <text evidence="1 7">Belongs to the peptidase S10 family.</text>
</comment>
<proteinExistence type="inferred from homology"/>
<evidence type="ECO:0000313" key="8">
    <source>
        <dbReference type="EMBL" id="KAK9763844.1"/>
    </source>
</evidence>
<evidence type="ECO:0000256" key="1">
    <source>
        <dbReference type="ARBA" id="ARBA00009431"/>
    </source>
</evidence>
<dbReference type="PRINTS" id="PR00724">
    <property type="entry name" value="CRBOXYPTASEC"/>
</dbReference>
<dbReference type="PANTHER" id="PTHR11802">
    <property type="entry name" value="SERINE PROTEASE FAMILY S10 SERINE CARBOXYPEPTIDASE"/>
    <property type="match status" value="1"/>
</dbReference>
<name>A0ABR2WQS6_9FUNG</name>
<comment type="caution">
    <text evidence="8">The sequence shown here is derived from an EMBL/GenBank/DDBJ whole genome shotgun (WGS) entry which is preliminary data.</text>
</comment>
<dbReference type="InterPro" id="IPR018202">
    <property type="entry name" value="Ser_caboxypep_ser_AS"/>
</dbReference>
<evidence type="ECO:0000256" key="5">
    <source>
        <dbReference type="ARBA" id="ARBA00022801"/>
    </source>
</evidence>
<evidence type="ECO:0000313" key="9">
    <source>
        <dbReference type="Proteomes" id="UP001479436"/>
    </source>
</evidence>
<evidence type="ECO:0000256" key="4">
    <source>
        <dbReference type="ARBA" id="ARBA00022729"/>
    </source>
</evidence>
<protein>
    <recommendedName>
        <fullName evidence="7">Carboxypeptidase</fullName>
        <ecNumber evidence="7">3.4.16.-</ecNumber>
    </recommendedName>
</protein>
<dbReference type="Gene3D" id="1.10.287.410">
    <property type="match status" value="1"/>
</dbReference>
<dbReference type="Proteomes" id="UP001479436">
    <property type="component" value="Unassembled WGS sequence"/>
</dbReference>
<dbReference type="PROSITE" id="PS00131">
    <property type="entry name" value="CARBOXYPEPT_SER_SER"/>
    <property type="match status" value="1"/>
</dbReference>
<dbReference type="EC" id="3.4.16.-" evidence="7"/>
<keyword evidence="9" id="KW-1185">Reference proteome</keyword>
<keyword evidence="6" id="KW-0325">Glycoprotein</keyword>
<evidence type="ECO:0000256" key="3">
    <source>
        <dbReference type="ARBA" id="ARBA00022670"/>
    </source>
</evidence>
<sequence>MKTSLLLIALLPLTWGYNYQAIPGFKKSSDVLEKSSQVLLTRDVTSTNNQTLGVKQPKICDPSVKQYAGYLDIAADKHLYYWFFESRNKPATDPVVLWLNGGPGCSSFTGILMELGPCRVRADGSGVDRNPYSWNNNANVIFLDQPTNVGFSWGANVSTTVQSGKDVDSFLRLFFKTYPQYANHDFHIFGESYGGHYIPEIAKDVVENNSNSTQKINLKSVGIGNGWIDPRLQEKYYAPQACNGPYGAVLSKETCKKMYAAVPQCYQLATKCYQKPTFKNCDAATTYCSNHIENLYYQSGLNPYDVRKKCDPNSSLCYDIEAGIDIWLNRPEIRSELGVAKEVGKFESCSNAVGDNFSKTPDNMLNFADRLPVLLKAGIRVLLYAGDADFICNWMGNKAVALGIQWSGTQNFNGANDTLWRVNGTDAGEVRTYDKLTFARVFKAGHMVPFDQPEAALNLLNTWVTGETFAQ</sequence>
<dbReference type="PANTHER" id="PTHR11802:SF113">
    <property type="entry name" value="SERINE CARBOXYPEPTIDASE CTSA-4.1"/>
    <property type="match status" value="1"/>
</dbReference>
<keyword evidence="5 7" id="KW-0378">Hydrolase</keyword>
<keyword evidence="2 7" id="KW-0121">Carboxypeptidase</keyword>
<dbReference type="EMBL" id="JASJQH010000545">
    <property type="protein sequence ID" value="KAK9763844.1"/>
    <property type="molecule type" value="Genomic_DNA"/>
</dbReference>
<evidence type="ECO:0000256" key="2">
    <source>
        <dbReference type="ARBA" id="ARBA00022645"/>
    </source>
</evidence>
<organism evidence="8 9">
    <name type="scientific">Basidiobolus ranarum</name>
    <dbReference type="NCBI Taxonomy" id="34480"/>
    <lineage>
        <taxon>Eukaryota</taxon>
        <taxon>Fungi</taxon>
        <taxon>Fungi incertae sedis</taxon>
        <taxon>Zoopagomycota</taxon>
        <taxon>Entomophthoromycotina</taxon>
        <taxon>Basidiobolomycetes</taxon>
        <taxon>Basidiobolales</taxon>
        <taxon>Basidiobolaceae</taxon>
        <taxon>Basidiobolus</taxon>
    </lineage>
</organism>
<evidence type="ECO:0000256" key="7">
    <source>
        <dbReference type="RuleBase" id="RU361156"/>
    </source>
</evidence>
<reference evidence="8 9" key="1">
    <citation type="submission" date="2023-04" db="EMBL/GenBank/DDBJ databases">
        <title>Genome of Basidiobolus ranarum AG-B5.</title>
        <authorList>
            <person name="Stajich J.E."/>
            <person name="Carter-House D."/>
            <person name="Gryganskyi A."/>
        </authorList>
    </citation>
    <scope>NUCLEOTIDE SEQUENCE [LARGE SCALE GENOMIC DNA]</scope>
    <source>
        <strain evidence="8 9">AG-B5</strain>
    </source>
</reference>
<dbReference type="Gene3D" id="3.40.50.1820">
    <property type="entry name" value="alpha/beta hydrolase"/>
    <property type="match status" value="1"/>
</dbReference>
<evidence type="ECO:0000256" key="6">
    <source>
        <dbReference type="ARBA" id="ARBA00023180"/>
    </source>
</evidence>
<dbReference type="InterPro" id="IPR029058">
    <property type="entry name" value="AB_hydrolase_fold"/>
</dbReference>
<accession>A0ABR2WQS6</accession>
<feature type="signal peptide" evidence="7">
    <location>
        <begin position="1"/>
        <end position="16"/>
    </location>
</feature>